<dbReference type="OrthoDB" id="10526134at2759"/>
<comment type="caution">
    <text evidence="2">The sequence shown here is derived from an EMBL/GenBank/DDBJ whole genome shotgun (WGS) entry which is preliminary data.</text>
</comment>
<protein>
    <submittedName>
        <fullName evidence="2">Uncharacterized protein</fullName>
    </submittedName>
</protein>
<evidence type="ECO:0000256" key="1">
    <source>
        <dbReference type="SAM" id="MobiDB-lite"/>
    </source>
</evidence>
<feature type="compositionally biased region" description="Polar residues" evidence="1">
    <location>
        <begin position="72"/>
        <end position="81"/>
    </location>
</feature>
<feature type="compositionally biased region" description="Polar residues" evidence="1">
    <location>
        <begin position="1"/>
        <end position="13"/>
    </location>
</feature>
<organism evidence="2 3">
    <name type="scientific">Perkinsus olseni</name>
    <name type="common">Perkinsus atlanticus</name>
    <dbReference type="NCBI Taxonomy" id="32597"/>
    <lineage>
        <taxon>Eukaryota</taxon>
        <taxon>Sar</taxon>
        <taxon>Alveolata</taxon>
        <taxon>Perkinsozoa</taxon>
        <taxon>Perkinsea</taxon>
        <taxon>Perkinsida</taxon>
        <taxon>Perkinsidae</taxon>
        <taxon>Perkinsus</taxon>
    </lineage>
</organism>
<proteinExistence type="predicted"/>
<reference evidence="2 3" key="1">
    <citation type="submission" date="2020-04" db="EMBL/GenBank/DDBJ databases">
        <title>Perkinsus olseni comparative genomics.</title>
        <authorList>
            <person name="Bogema D.R."/>
        </authorList>
    </citation>
    <scope>NUCLEOTIDE SEQUENCE [LARGE SCALE GENOMIC DNA]</scope>
    <source>
        <strain evidence="2">ATCC PRA-179</strain>
    </source>
</reference>
<sequence>MRALSTSTAPSYTERSRDRELPPMKSYRSKTPPKAFTAPWLTVDDDKPVMTFPPPSEPHASSCADSVRRLSILSSLNTPNQEGAELETDTTPDLGAEGPKTARPQKIGFFRKIMNIILRRGDGAQKRKHEETENVGEVKRFAGTPAPKKRRVSSEAPTTAATTRAPDWMDTTAVSTSVEEMQDEQDSARQSEDGEAAESVDERGKGGLWSDDEEGIPEQAAGGVEEMQVEQDEGGEAHEKAHAEVEESEGSVEEEQDSRLEQDSPATRSEQGENSESEECVEESQDSQENSENESVEESQDMQVGQDAADLSSEQSGKSSVEKSQGVQDRLGSAESQGESESSEMEEGVEESQESQDQQDVDVEDESVEESQEMQEEQESASESDEPEAEESAIVDDGASSSSLPSSPQLDSSSDDEQEANHGNEQKVIVHDDISETERADLERHADAIAAALSDEEKNGTAVEAPSKGKKLGRRAAELEALQRSGTKPGLLYFHGFPNDVDSTPHECQFWMNQPLQIQLETWARKWHPDLDEDFKFTTSVEEPSSPTSRSPPSLLYIDAMKTPNEIASFGLQEPAVIHMTFEH</sequence>
<evidence type="ECO:0000313" key="3">
    <source>
        <dbReference type="Proteomes" id="UP000570595"/>
    </source>
</evidence>
<feature type="compositionally biased region" description="Acidic residues" evidence="1">
    <location>
        <begin position="341"/>
        <end position="394"/>
    </location>
</feature>
<feature type="compositionally biased region" description="Basic and acidic residues" evidence="1">
    <location>
        <begin position="419"/>
        <end position="440"/>
    </location>
</feature>
<feature type="region of interest" description="Disordered" evidence="1">
    <location>
        <begin position="121"/>
        <end position="440"/>
    </location>
</feature>
<feature type="compositionally biased region" description="Basic and acidic residues" evidence="1">
    <location>
        <begin position="235"/>
        <end position="245"/>
    </location>
</feature>
<name>A0A7J6LFW3_PEROL</name>
<accession>A0A7J6LFW3</accession>
<feature type="region of interest" description="Disordered" evidence="1">
    <location>
        <begin position="452"/>
        <end position="472"/>
    </location>
</feature>
<feature type="compositionally biased region" description="Low complexity" evidence="1">
    <location>
        <begin position="156"/>
        <end position="166"/>
    </location>
</feature>
<dbReference type="AlphaFoldDB" id="A0A7J6LFW3"/>
<feature type="compositionally biased region" description="Basic and acidic residues" evidence="1">
    <location>
        <begin position="121"/>
        <end position="140"/>
    </location>
</feature>
<gene>
    <name evidence="2" type="ORF">FOZ61_005998</name>
</gene>
<feature type="compositionally biased region" description="Acidic residues" evidence="1">
    <location>
        <begin position="273"/>
        <end position="300"/>
    </location>
</feature>
<dbReference type="EMBL" id="JABAHT010000332">
    <property type="protein sequence ID" value="KAF4657900.1"/>
    <property type="molecule type" value="Genomic_DNA"/>
</dbReference>
<feature type="compositionally biased region" description="Low complexity" evidence="1">
    <location>
        <begin position="400"/>
        <end position="412"/>
    </location>
</feature>
<feature type="region of interest" description="Disordered" evidence="1">
    <location>
        <begin position="1"/>
        <end position="106"/>
    </location>
</feature>
<dbReference type="Proteomes" id="UP000570595">
    <property type="component" value="Unassembled WGS sequence"/>
</dbReference>
<evidence type="ECO:0000313" key="2">
    <source>
        <dbReference type="EMBL" id="KAF4657900.1"/>
    </source>
</evidence>
<feature type="compositionally biased region" description="Polar residues" evidence="1">
    <location>
        <begin position="312"/>
        <end position="327"/>
    </location>
</feature>
<feature type="compositionally biased region" description="Acidic residues" evidence="1">
    <location>
        <begin position="246"/>
        <end position="256"/>
    </location>
</feature>